<dbReference type="Pfam" id="PF08666">
    <property type="entry name" value="SAF"/>
    <property type="match status" value="1"/>
</dbReference>
<dbReference type="SUPFAM" id="SSF51569">
    <property type="entry name" value="Aldolase"/>
    <property type="match status" value="1"/>
</dbReference>
<dbReference type="Proteomes" id="UP000012085">
    <property type="component" value="Unassembled WGS sequence"/>
</dbReference>
<dbReference type="AlphaFoldDB" id="M8D4W4"/>
<gene>
    <name evidence="2" type="ORF">H919_08093</name>
</gene>
<reference evidence="2 3" key="2">
    <citation type="journal article" date="2015" name="Genome Announc.">
        <title>Genome Sequence of Anoxybacillus flavithermus Strain AK1, a Thermophile Isolated from a Hot Spring in Saudi Arabia.</title>
        <authorList>
            <person name="Khalil A."/>
            <person name="Sivakumar N."/>
            <person name="Qarawi S."/>
        </authorList>
    </citation>
    <scope>NUCLEOTIDE SEQUENCE [LARGE SCALE GENOMIC DNA]</scope>
    <source>
        <strain evidence="2 3">AK1</strain>
    </source>
</reference>
<accession>M8D4W4</accession>
<dbReference type="Gene3D" id="3.20.20.70">
    <property type="entry name" value="Aldolase class I"/>
    <property type="match status" value="1"/>
</dbReference>
<dbReference type="RefSeq" id="WP_003397366.1">
    <property type="nucleotide sequence ID" value="NZ_APCD01000009.1"/>
</dbReference>
<dbReference type="InterPro" id="IPR013974">
    <property type="entry name" value="SAF"/>
</dbReference>
<dbReference type="PROSITE" id="PS50844">
    <property type="entry name" value="AFP_LIKE"/>
    <property type="match status" value="1"/>
</dbReference>
<dbReference type="InterPro" id="IPR020007">
    <property type="entry name" value="NeuB/NeuA"/>
</dbReference>
<dbReference type="InterPro" id="IPR013132">
    <property type="entry name" value="PseI/NeuA/B-like_N"/>
</dbReference>
<dbReference type="GO" id="GO:0047444">
    <property type="term" value="F:N-acylneuraminate-9-phosphate synthase activity"/>
    <property type="evidence" value="ECO:0007669"/>
    <property type="project" value="TreeGrafter"/>
</dbReference>
<dbReference type="SUPFAM" id="SSF51269">
    <property type="entry name" value="AFP III-like domain"/>
    <property type="match status" value="1"/>
</dbReference>
<dbReference type="GO" id="GO:0016051">
    <property type="term" value="P:carbohydrate biosynthetic process"/>
    <property type="evidence" value="ECO:0007669"/>
    <property type="project" value="InterPro"/>
</dbReference>
<dbReference type="InterPro" id="IPR036732">
    <property type="entry name" value="AFP_Neu5c_C_sf"/>
</dbReference>
<dbReference type="EMBL" id="APCD01000009">
    <property type="protein sequence ID" value="EMT45876.1"/>
    <property type="molecule type" value="Genomic_DNA"/>
</dbReference>
<reference evidence="2 3" key="1">
    <citation type="submission" date="2013-03" db="EMBL/GenBank/DDBJ databases">
        <title>Assembly of a new bacterial strain Anoxybacillus flavithermus AK1.</title>
        <authorList>
            <person name="Rajan I."/>
            <person name="PoliReddy D."/>
            <person name="Sugumar T."/>
            <person name="Rathinam K."/>
            <person name="Alqarawi S."/>
            <person name="Khalil A.B."/>
            <person name="Sivakumar N."/>
        </authorList>
    </citation>
    <scope>NUCLEOTIDE SEQUENCE [LARGE SCALE GENOMIC DNA]</scope>
    <source>
        <strain evidence="2 3">AK1</strain>
    </source>
</reference>
<comment type="caution">
    <text evidence="2">The sequence shown here is derived from an EMBL/GenBank/DDBJ whole genome shotgun (WGS) entry which is preliminary data.</text>
</comment>
<sequence>MKGTIIIAEAGVNHNGSLNLAFQLVDAAVEAGVDAVKFQTFRTEHLVTKSAQQAEYQKKNMGQSSSQYEMLKKLELSYEDFRKLKQYCDEKHIMFLSTPFDLESVDFLIQELKLNIIKIPSGEITNAPYLYKIASYGVDVILSTGMATKEEIHHALAFLAYGFAGKMDVSFAAVKHFYQTDEAKMLLGGKVILLHCTTEYPTPYEDVHLNAMDDMREEFHLPVGLSDHTEGIVIPIAAVAKGATIVEKHFTLDKTLPGPDHKASLNPNELKEMVQFIRIVETALGAKRKQPTRTEVKNKGVARKSLVAAQAIRKGEKFTFNNLTVKRPGTGIEPYYYWDYINKIAKRDYEEDEVIE</sequence>
<dbReference type="PANTHER" id="PTHR42966:SF1">
    <property type="entry name" value="SIALIC ACID SYNTHASE"/>
    <property type="match status" value="1"/>
</dbReference>
<dbReference type="InterPro" id="IPR057736">
    <property type="entry name" value="SAF_PseI/NeuA/NeuB"/>
</dbReference>
<dbReference type="CDD" id="cd11615">
    <property type="entry name" value="SAF_NeuB_like"/>
    <property type="match status" value="1"/>
</dbReference>
<evidence type="ECO:0000313" key="3">
    <source>
        <dbReference type="Proteomes" id="UP000012085"/>
    </source>
</evidence>
<dbReference type="InterPro" id="IPR013785">
    <property type="entry name" value="Aldolase_TIM"/>
</dbReference>
<feature type="domain" description="AFP-like" evidence="1">
    <location>
        <begin position="305"/>
        <end position="356"/>
    </location>
</feature>
<dbReference type="NCBIfam" id="TIGR03569">
    <property type="entry name" value="NeuB_NnaB"/>
    <property type="match status" value="1"/>
</dbReference>
<dbReference type="InterPro" id="IPR051690">
    <property type="entry name" value="PseI-like"/>
</dbReference>
<name>M8D4W4_9BACL</name>
<protein>
    <submittedName>
        <fullName evidence="2">N-acetyl neuramic acid synthetase</fullName>
    </submittedName>
</protein>
<organism evidence="2 3">
    <name type="scientific">Anoxybacillus flavithermus AK1</name>
    <dbReference type="NCBI Taxonomy" id="1297581"/>
    <lineage>
        <taxon>Bacteria</taxon>
        <taxon>Bacillati</taxon>
        <taxon>Bacillota</taxon>
        <taxon>Bacilli</taxon>
        <taxon>Bacillales</taxon>
        <taxon>Anoxybacillaceae</taxon>
        <taxon>Anoxybacillus</taxon>
    </lineage>
</organism>
<dbReference type="PATRIC" id="fig|1297581.3.peg.1657"/>
<dbReference type="PANTHER" id="PTHR42966">
    <property type="entry name" value="N-ACETYLNEURAMINATE SYNTHASE"/>
    <property type="match status" value="1"/>
</dbReference>
<dbReference type="Gene3D" id="3.90.1210.10">
    <property type="entry name" value="Antifreeze-like/N-acetylneuraminic acid synthase C-terminal domain"/>
    <property type="match status" value="1"/>
</dbReference>
<evidence type="ECO:0000313" key="2">
    <source>
        <dbReference type="EMBL" id="EMT45876.1"/>
    </source>
</evidence>
<dbReference type="Pfam" id="PF03102">
    <property type="entry name" value="NeuB"/>
    <property type="match status" value="1"/>
</dbReference>
<proteinExistence type="predicted"/>
<dbReference type="InterPro" id="IPR006190">
    <property type="entry name" value="SAF_AFP_Neu5Ac"/>
</dbReference>
<evidence type="ECO:0000259" key="1">
    <source>
        <dbReference type="PROSITE" id="PS50844"/>
    </source>
</evidence>